<keyword evidence="1" id="KW-0472">Membrane</keyword>
<protein>
    <submittedName>
        <fullName evidence="2">Uncharacterized protein</fullName>
    </submittedName>
</protein>
<dbReference type="AlphaFoldDB" id="A0A848GKV3"/>
<keyword evidence="3" id="KW-1185">Reference proteome</keyword>
<evidence type="ECO:0000313" key="3">
    <source>
        <dbReference type="Proteomes" id="UP000583266"/>
    </source>
</evidence>
<evidence type="ECO:0000313" key="2">
    <source>
        <dbReference type="EMBL" id="NML37330.1"/>
    </source>
</evidence>
<keyword evidence="1" id="KW-0812">Transmembrane</keyword>
<feature type="transmembrane region" description="Helical" evidence="1">
    <location>
        <begin position="88"/>
        <end position="107"/>
    </location>
</feature>
<name>A0A848GKV3_9BACT</name>
<feature type="transmembrane region" description="Helical" evidence="1">
    <location>
        <begin position="64"/>
        <end position="82"/>
    </location>
</feature>
<dbReference type="EMBL" id="JABBGC010000001">
    <property type="protein sequence ID" value="NML37330.1"/>
    <property type="molecule type" value="Genomic_DNA"/>
</dbReference>
<proteinExistence type="predicted"/>
<accession>A0A848GKV3</accession>
<sequence length="201" mass="23174">MPIVDAEKYKNVPGYQQVCRDEAIRRLSHYGCCLRIKPTADKSLHTFMIKPDGRPFLVYKRSDYLSPILALVFIAFMSMIGLQPKLLYAIPAIAVLLFIVWGIVRLARASDRKNKPIVTINKQGITLDIGTYPWNNITNTFIVERKRPYERRRLEFYLIIALTNQQTAVCRINMSHTINDEASELATTITYFRNNYPSDPS</sequence>
<dbReference type="Proteomes" id="UP000583266">
    <property type="component" value="Unassembled WGS sequence"/>
</dbReference>
<evidence type="ECO:0000256" key="1">
    <source>
        <dbReference type="SAM" id="Phobius"/>
    </source>
</evidence>
<keyword evidence="1" id="KW-1133">Transmembrane helix</keyword>
<gene>
    <name evidence="2" type="ORF">HHL17_08980</name>
</gene>
<reference evidence="2 3" key="1">
    <citation type="submission" date="2020-04" db="EMBL/GenBank/DDBJ databases">
        <title>Chitinophaga sp. G-6-1-13 sp. nov., isolated from soil.</title>
        <authorList>
            <person name="Dahal R.H."/>
            <person name="Chaudhary D.K."/>
        </authorList>
    </citation>
    <scope>NUCLEOTIDE SEQUENCE [LARGE SCALE GENOMIC DNA]</scope>
    <source>
        <strain evidence="2 3">G-6-1-13</strain>
    </source>
</reference>
<comment type="caution">
    <text evidence="2">The sequence shown here is derived from an EMBL/GenBank/DDBJ whole genome shotgun (WGS) entry which is preliminary data.</text>
</comment>
<organism evidence="2 3">
    <name type="scientific">Chitinophaga fulva</name>
    <dbReference type="NCBI Taxonomy" id="2728842"/>
    <lineage>
        <taxon>Bacteria</taxon>
        <taxon>Pseudomonadati</taxon>
        <taxon>Bacteroidota</taxon>
        <taxon>Chitinophagia</taxon>
        <taxon>Chitinophagales</taxon>
        <taxon>Chitinophagaceae</taxon>
        <taxon>Chitinophaga</taxon>
    </lineage>
</organism>